<sequence>MIPGLDLAGQGVLIAGAPWAARRAVASYMAAGAKVAELYTSSEFSYRTGIDPTIRLVITIDDGASSWAKLRAAARHSGILQLSEPAAAREGKIILVGGGPGSADLLTVRGTNALAMADVVFHDRLGPGQDLAELAPGAQLVDVGKAPGHHKVPQEQIQEGMIKAARTGATVVRLKGGDPYVFGRGSEERESALAAGVNVEVIPGISSAISVPGVSGIPVTARGVSKSFTVVSGHDPFTETELSHLAGMGGTVVVLMGVATLQQTAAGLLRHGLAATTPAAVIERGFTDSQRSTRATLGTLAEAVLRAGCTNPAVIIIGGVAALGEVPENVAALLPAAVR</sequence>
<dbReference type="EMBL" id="JAAWVT010000001">
    <property type="protein sequence ID" value="NKG19413.1"/>
    <property type="molecule type" value="Genomic_DNA"/>
</dbReference>
<evidence type="ECO:0000313" key="9">
    <source>
        <dbReference type="Proteomes" id="UP000746595"/>
    </source>
</evidence>
<organism evidence="8 9">
    <name type="scientific">Paeniglutamicibacter terrestris</name>
    <dbReference type="NCBI Taxonomy" id="2723403"/>
    <lineage>
        <taxon>Bacteria</taxon>
        <taxon>Bacillati</taxon>
        <taxon>Actinomycetota</taxon>
        <taxon>Actinomycetes</taxon>
        <taxon>Micrococcales</taxon>
        <taxon>Micrococcaceae</taxon>
        <taxon>Paeniglutamicibacter</taxon>
    </lineage>
</organism>
<proteinExistence type="inferred from homology"/>
<dbReference type="InterPro" id="IPR050161">
    <property type="entry name" value="Siro_Cobalamin_biosynth"/>
</dbReference>
<protein>
    <recommendedName>
        <fullName evidence="1">uroporphyrinogen-III C-methyltransferase</fullName>
        <ecNumber evidence="1">2.1.1.107</ecNumber>
    </recommendedName>
</protein>
<dbReference type="InterPro" id="IPR035996">
    <property type="entry name" value="4pyrrol_Methylase_sf"/>
</dbReference>
<dbReference type="GO" id="GO:0004851">
    <property type="term" value="F:uroporphyrin-III C-methyltransferase activity"/>
    <property type="evidence" value="ECO:0007669"/>
    <property type="project" value="UniProtKB-EC"/>
</dbReference>
<dbReference type="InterPro" id="IPR000878">
    <property type="entry name" value="4pyrrol_Mease"/>
</dbReference>
<dbReference type="InterPro" id="IPR014776">
    <property type="entry name" value="4pyrrole_Mease_sub2"/>
</dbReference>
<dbReference type="Proteomes" id="UP000746595">
    <property type="component" value="Unassembled WGS sequence"/>
</dbReference>
<dbReference type="RefSeq" id="WP_168150373.1">
    <property type="nucleotide sequence ID" value="NZ_JAAWVT010000001.1"/>
</dbReference>
<keyword evidence="9" id="KW-1185">Reference proteome</keyword>
<comment type="caution">
    <text evidence="8">The sequence shown here is derived from an EMBL/GenBank/DDBJ whole genome shotgun (WGS) entry which is preliminary data.</text>
</comment>
<reference evidence="8 9" key="1">
    <citation type="submission" date="2020-04" db="EMBL/GenBank/DDBJ databases">
        <title>Paeniglutamicibacter sp. ANT13_2, a novel actinomycete isolated from sediment in Antarctica.</title>
        <authorList>
            <person name="Sakdapetsiri C."/>
            <person name="Pinyakong O."/>
        </authorList>
    </citation>
    <scope>NUCLEOTIDE SEQUENCE [LARGE SCALE GENOMIC DNA]</scope>
    <source>
        <strain evidence="8 9">ANT13_2</strain>
    </source>
</reference>
<evidence type="ECO:0000256" key="6">
    <source>
        <dbReference type="RuleBase" id="RU003960"/>
    </source>
</evidence>
<dbReference type="CDD" id="cd11642">
    <property type="entry name" value="SUMT"/>
    <property type="match status" value="1"/>
</dbReference>
<accession>A0ABX1FZQ0</accession>
<dbReference type="PROSITE" id="PS00840">
    <property type="entry name" value="SUMT_2"/>
    <property type="match status" value="1"/>
</dbReference>
<keyword evidence="4" id="KW-0949">S-adenosyl-L-methionine</keyword>
<evidence type="ECO:0000256" key="2">
    <source>
        <dbReference type="ARBA" id="ARBA00022603"/>
    </source>
</evidence>
<evidence type="ECO:0000259" key="7">
    <source>
        <dbReference type="Pfam" id="PF00590"/>
    </source>
</evidence>
<dbReference type="PANTHER" id="PTHR45790">
    <property type="entry name" value="SIROHEME SYNTHASE-RELATED"/>
    <property type="match status" value="1"/>
</dbReference>
<dbReference type="NCBIfam" id="NF004790">
    <property type="entry name" value="PRK06136.1"/>
    <property type="match status" value="1"/>
</dbReference>
<dbReference type="InterPro" id="IPR014777">
    <property type="entry name" value="4pyrrole_Mease_sub1"/>
</dbReference>
<dbReference type="Pfam" id="PF00590">
    <property type="entry name" value="TP_methylase"/>
    <property type="match status" value="1"/>
</dbReference>
<dbReference type="NCBIfam" id="TIGR01469">
    <property type="entry name" value="cobA_cysG_Cterm"/>
    <property type="match status" value="1"/>
</dbReference>
<dbReference type="Gene3D" id="3.40.1010.10">
    <property type="entry name" value="Cobalt-precorrin-4 Transmethylase, Domain 1"/>
    <property type="match status" value="1"/>
</dbReference>
<dbReference type="PANTHER" id="PTHR45790:SF3">
    <property type="entry name" value="S-ADENOSYL-L-METHIONINE-DEPENDENT UROPORPHYRINOGEN III METHYLTRANSFERASE, CHLOROPLASTIC"/>
    <property type="match status" value="1"/>
</dbReference>
<dbReference type="InterPro" id="IPR003043">
    <property type="entry name" value="Uropor_MeTrfase_CS"/>
</dbReference>
<dbReference type="EC" id="2.1.1.107" evidence="1"/>
<gene>
    <name evidence="8" type="primary">cobA</name>
    <name evidence="8" type="ORF">HED64_01665</name>
</gene>
<dbReference type="InterPro" id="IPR006366">
    <property type="entry name" value="CobA/CysG_C"/>
</dbReference>
<keyword evidence="5" id="KW-0627">Porphyrin biosynthesis</keyword>
<evidence type="ECO:0000256" key="3">
    <source>
        <dbReference type="ARBA" id="ARBA00022679"/>
    </source>
</evidence>
<feature type="domain" description="Tetrapyrrole methylase" evidence="7">
    <location>
        <begin position="92"/>
        <end position="301"/>
    </location>
</feature>
<dbReference type="Gene3D" id="3.30.950.10">
    <property type="entry name" value="Methyltransferase, Cobalt-precorrin-4 Transmethylase, Domain 2"/>
    <property type="match status" value="1"/>
</dbReference>
<keyword evidence="3 6" id="KW-0808">Transferase</keyword>
<name>A0ABX1FZQ0_9MICC</name>
<dbReference type="GO" id="GO:0032259">
    <property type="term" value="P:methylation"/>
    <property type="evidence" value="ECO:0007669"/>
    <property type="project" value="UniProtKB-KW"/>
</dbReference>
<comment type="similarity">
    <text evidence="6">Belongs to the precorrin methyltransferase family.</text>
</comment>
<evidence type="ECO:0000256" key="4">
    <source>
        <dbReference type="ARBA" id="ARBA00022691"/>
    </source>
</evidence>
<evidence type="ECO:0000256" key="5">
    <source>
        <dbReference type="ARBA" id="ARBA00023244"/>
    </source>
</evidence>
<evidence type="ECO:0000256" key="1">
    <source>
        <dbReference type="ARBA" id="ARBA00012162"/>
    </source>
</evidence>
<keyword evidence="2 6" id="KW-0489">Methyltransferase</keyword>
<evidence type="ECO:0000313" key="8">
    <source>
        <dbReference type="EMBL" id="NKG19413.1"/>
    </source>
</evidence>
<dbReference type="SUPFAM" id="SSF53790">
    <property type="entry name" value="Tetrapyrrole methylase"/>
    <property type="match status" value="1"/>
</dbReference>